<proteinExistence type="predicted"/>
<accession>A0ABT7VV58</accession>
<comment type="caution">
    <text evidence="1">The sequence shown here is derived from an EMBL/GenBank/DDBJ whole genome shotgun (WGS) entry which is preliminary data.</text>
</comment>
<evidence type="ECO:0000313" key="1">
    <source>
        <dbReference type="EMBL" id="MDM8563431.1"/>
    </source>
</evidence>
<reference evidence="1" key="1">
    <citation type="submission" date="2023-06" db="EMBL/GenBank/DDBJ databases">
        <title>Uncultivated large filamentous bacteria from sulfidic sediments reveal new species and different genomic features in energy metabolism and defense.</title>
        <authorList>
            <person name="Fonseca A."/>
        </authorList>
    </citation>
    <scope>NUCLEOTIDE SEQUENCE</scope>
    <source>
        <strain evidence="1">HSG4</strain>
    </source>
</reference>
<dbReference type="Proteomes" id="UP001171945">
    <property type="component" value="Unassembled WGS sequence"/>
</dbReference>
<keyword evidence="2" id="KW-1185">Reference proteome</keyword>
<organism evidence="1 2">
    <name type="scientific">Candidatus Marithioploca araucensis</name>
    <dbReference type="NCBI Taxonomy" id="70273"/>
    <lineage>
        <taxon>Bacteria</taxon>
        <taxon>Pseudomonadati</taxon>
        <taxon>Pseudomonadota</taxon>
        <taxon>Gammaproteobacteria</taxon>
        <taxon>Thiotrichales</taxon>
        <taxon>Thiotrichaceae</taxon>
        <taxon>Candidatus Marithioploca</taxon>
    </lineage>
</organism>
<protein>
    <submittedName>
        <fullName evidence="1">Uncharacterized protein</fullName>
    </submittedName>
</protein>
<dbReference type="EMBL" id="JAUCGM010000631">
    <property type="protein sequence ID" value="MDM8563431.1"/>
    <property type="molecule type" value="Genomic_DNA"/>
</dbReference>
<evidence type="ECO:0000313" key="2">
    <source>
        <dbReference type="Proteomes" id="UP001171945"/>
    </source>
</evidence>
<gene>
    <name evidence="1" type="ORF">QUF54_08770</name>
</gene>
<sequence>MESKAEALAFSGVQRFSFGFGVQSFSFGRILESNALALDSYNCSLGMRIQ</sequence>
<name>A0ABT7VV58_9GAMM</name>